<dbReference type="Proteomes" id="UP000031599">
    <property type="component" value="Unassembled WGS sequence"/>
</dbReference>
<dbReference type="AlphaFoldDB" id="A0A0C2D3M1"/>
<accession>A0A0C2D3M1</accession>
<evidence type="ECO:0000313" key="1">
    <source>
        <dbReference type="EMBL" id="KIG17821.1"/>
    </source>
</evidence>
<evidence type="ECO:0000313" key="2">
    <source>
        <dbReference type="Proteomes" id="UP000031599"/>
    </source>
</evidence>
<comment type="caution">
    <text evidence="1">The sequence shown here is derived from an EMBL/GenBank/DDBJ whole genome shotgun (WGS) entry which is preliminary data.</text>
</comment>
<sequence>MVIDGPGDAVQEQDRWDSFVPTSIRGMHEMSIGQEGFELERVE</sequence>
<dbReference type="EMBL" id="JMCC02000020">
    <property type="protein sequence ID" value="KIG17821.1"/>
    <property type="molecule type" value="Genomic_DNA"/>
</dbReference>
<name>A0A0C2D3M1_9BACT</name>
<proteinExistence type="predicted"/>
<protein>
    <submittedName>
        <fullName evidence="1">Uncharacterized protein</fullName>
    </submittedName>
</protein>
<gene>
    <name evidence="1" type="ORF">DB30_02854</name>
</gene>
<reference evidence="1 2" key="1">
    <citation type="submission" date="2014-12" db="EMBL/GenBank/DDBJ databases">
        <title>Genome assembly of Enhygromyxa salina DSM 15201.</title>
        <authorList>
            <person name="Sharma G."/>
            <person name="Subramanian S."/>
        </authorList>
    </citation>
    <scope>NUCLEOTIDE SEQUENCE [LARGE SCALE GENOMIC DNA]</scope>
    <source>
        <strain evidence="1 2">DSM 15201</strain>
    </source>
</reference>
<organism evidence="1 2">
    <name type="scientific">Enhygromyxa salina</name>
    <dbReference type="NCBI Taxonomy" id="215803"/>
    <lineage>
        <taxon>Bacteria</taxon>
        <taxon>Pseudomonadati</taxon>
        <taxon>Myxococcota</taxon>
        <taxon>Polyangia</taxon>
        <taxon>Nannocystales</taxon>
        <taxon>Nannocystaceae</taxon>
        <taxon>Enhygromyxa</taxon>
    </lineage>
</organism>